<gene>
    <name evidence="1" type="ORF">LOK49_LG10G02333</name>
</gene>
<evidence type="ECO:0000313" key="1">
    <source>
        <dbReference type="EMBL" id="KAI7997068.1"/>
    </source>
</evidence>
<accession>A0ACC0G8Y9</accession>
<keyword evidence="2" id="KW-1185">Reference proteome</keyword>
<sequence length="176" mass="20192">MLMKVNVFSEAPSLLLPKRSTPRLPEFQEFHLKMVERAMQHTSAVSSPRFLAVILIRTVVSPPIWGYQAKLPGNFSNSWTRQEQPAVLPYDSRKKICNQECGCSGRKKNQPFGGLAFGIYVYVSRIVICCSYVEIRRDFVNTYEELMDKFRNGNANEQQPNGMLVENQHEHPKLTV</sequence>
<reference evidence="1 2" key="1">
    <citation type="journal article" date="2022" name="Plant J.">
        <title>Chromosome-level genome of Camellia lanceoleosa provides a valuable resource for understanding genome evolution and self-incompatibility.</title>
        <authorList>
            <person name="Gong W."/>
            <person name="Xiao S."/>
            <person name="Wang L."/>
            <person name="Liao Z."/>
            <person name="Chang Y."/>
            <person name="Mo W."/>
            <person name="Hu G."/>
            <person name="Li W."/>
            <person name="Zhao G."/>
            <person name="Zhu H."/>
            <person name="Hu X."/>
            <person name="Ji K."/>
            <person name="Xiang X."/>
            <person name="Song Q."/>
            <person name="Yuan D."/>
            <person name="Jin S."/>
            <person name="Zhang L."/>
        </authorList>
    </citation>
    <scope>NUCLEOTIDE SEQUENCE [LARGE SCALE GENOMIC DNA]</scope>
    <source>
        <strain evidence="1">SQ_2022a</strain>
    </source>
</reference>
<dbReference type="Proteomes" id="UP001060215">
    <property type="component" value="Chromosome 10"/>
</dbReference>
<dbReference type="EMBL" id="CM045767">
    <property type="protein sequence ID" value="KAI7997068.1"/>
    <property type="molecule type" value="Genomic_DNA"/>
</dbReference>
<comment type="caution">
    <text evidence="1">The sequence shown here is derived from an EMBL/GenBank/DDBJ whole genome shotgun (WGS) entry which is preliminary data.</text>
</comment>
<evidence type="ECO:0000313" key="2">
    <source>
        <dbReference type="Proteomes" id="UP001060215"/>
    </source>
</evidence>
<name>A0ACC0G8Y9_9ERIC</name>
<organism evidence="1 2">
    <name type="scientific">Camellia lanceoleosa</name>
    <dbReference type="NCBI Taxonomy" id="1840588"/>
    <lineage>
        <taxon>Eukaryota</taxon>
        <taxon>Viridiplantae</taxon>
        <taxon>Streptophyta</taxon>
        <taxon>Embryophyta</taxon>
        <taxon>Tracheophyta</taxon>
        <taxon>Spermatophyta</taxon>
        <taxon>Magnoliopsida</taxon>
        <taxon>eudicotyledons</taxon>
        <taxon>Gunneridae</taxon>
        <taxon>Pentapetalae</taxon>
        <taxon>asterids</taxon>
        <taxon>Ericales</taxon>
        <taxon>Theaceae</taxon>
        <taxon>Camellia</taxon>
    </lineage>
</organism>
<proteinExistence type="predicted"/>
<protein>
    <submittedName>
        <fullName evidence="1">Protein TPX2</fullName>
    </submittedName>
</protein>